<protein>
    <recommendedName>
        <fullName evidence="1">Molybdopterin molybdenumtransferase</fullName>
        <ecNumber evidence="1">2.10.1.1</ecNumber>
    </recommendedName>
</protein>
<comment type="caution">
    <text evidence="3">The sequence shown here is derived from an EMBL/GenBank/DDBJ whole genome shotgun (WGS) entry which is preliminary data.</text>
</comment>
<dbReference type="GO" id="GO:0006777">
    <property type="term" value="P:Mo-molybdopterin cofactor biosynthetic process"/>
    <property type="evidence" value="ECO:0007669"/>
    <property type="project" value="UniProtKB-UniRule"/>
</dbReference>
<evidence type="ECO:0000256" key="1">
    <source>
        <dbReference type="RuleBase" id="RU365090"/>
    </source>
</evidence>
<gene>
    <name evidence="3" type="ORF">DRP44_07810</name>
</gene>
<evidence type="ECO:0000259" key="2">
    <source>
        <dbReference type="Pfam" id="PF03453"/>
    </source>
</evidence>
<dbReference type="Pfam" id="PF03453">
    <property type="entry name" value="MoeA_N"/>
    <property type="match status" value="1"/>
</dbReference>
<dbReference type="SUPFAM" id="SSF63882">
    <property type="entry name" value="MoeA N-terminal region -like"/>
    <property type="match status" value="1"/>
</dbReference>
<dbReference type="GO" id="GO:0061599">
    <property type="term" value="F:molybdopterin molybdotransferase activity"/>
    <property type="evidence" value="ECO:0007669"/>
    <property type="project" value="UniProtKB-UniRule"/>
</dbReference>
<dbReference type="InterPro" id="IPR005110">
    <property type="entry name" value="MoeA_linker/N"/>
</dbReference>
<evidence type="ECO:0000313" key="4">
    <source>
        <dbReference type="Proteomes" id="UP000282321"/>
    </source>
</evidence>
<dbReference type="InterPro" id="IPR036425">
    <property type="entry name" value="MoaB/Mog-like_dom_sf"/>
</dbReference>
<dbReference type="GO" id="GO:0005737">
    <property type="term" value="C:cytoplasm"/>
    <property type="evidence" value="ECO:0007669"/>
    <property type="project" value="TreeGrafter"/>
</dbReference>
<organism evidence="3 4">
    <name type="scientific">candidate division TA06 bacterium</name>
    <dbReference type="NCBI Taxonomy" id="2250710"/>
    <lineage>
        <taxon>Bacteria</taxon>
        <taxon>Bacteria division TA06</taxon>
    </lineage>
</organism>
<accession>A0A660S5D1</accession>
<dbReference type="PANTHER" id="PTHR10192:SF5">
    <property type="entry name" value="GEPHYRIN"/>
    <property type="match status" value="1"/>
</dbReference>
<keyword evidence="1" id="KW-0500">Molybdenum</keyword>
<comment type="similarity">
    <text evidence="1">Belongs to the MoeA family.</text>
</comment>
<comment type="catalytic activity">
    <reaction evidence="1">
        <text>adenylyl-molybdopterin + molybdate = Mo-molybdopterin + AMP + H(+)</text>
        <dbReference type="Rhea" id="RHEA:35047"/>
        <dbReference type="ChEBI" id="CHEBI:15378"/>
        <dbReference type="ChEBI" id="CHEBI:36264"/>
        <dbReference type="ChEBI" id="CHEBI:62727"/>
        <dbReference type="ChEBI" id="CHEBI:71302"/>
        <dbReference type="ChEBI" id="CHEBI:456215"/>
    </reaction>
</comment>
<name>A0A660S5D1_UNCT6</name>
<dbReference type="Proteomes" id="UP000282321">
    <property type="component" value="Unassembled WGS sequence"/>
</dbReference>
<dbReference type="EC" id="2.10.1.1" evidence="1"/>
<dbReference type="InterPro" id="IPR038987">
    <property type="entry name" value="MoeA-like"/>
</dbReference>
<dbReference type="PANTHER" id="PTHR10192">
    <property type="entry name" value="MOLYBDOPTERIN BIOSYNTHESIS PROTEIN"/>
    <property type="match status" value="1"/>
</dbReference>
<keyword evidence="1" id="KW-0460">Magnesium</keyword>
<evidence type="ECO:0000313" key="3">
    <source>
        <dbReference type="EMBL" id="RKX64724.1"/>
    </source>
</evidence>
<reference evidence="3 4" key="1">
    <citation type="submission" date="2018-06" db="EMBL/GenBank/DDBJ databases">
        <title>Extensive metabolic versatility and redundancy in microbially diverse, dynamic hydrothermal sediments.</title>
        <authorList>
            <person name="Dombrowski N."/>
            <person name="Teske A."/>
            <person name="Baker B.J."/>
        </authorList>
    </citation>
    <scope>NUCLEOTIDE SEQUENCE [LARGE SCALE GENOMIC DNA]</scope>
    <source>
        <strain evidence="3">B35_G9</strain>
    </source>
</reference>
<feature type="non-terminal residue" evidence="3">
    <location>
        <position position="183"/>
    </location>
</feature>
<dbReference type="AlphaFoldDB" id="A0A660S5D1"/>
<keyword evidence="1" id="KW-0501">Molybdenum cofactor biosynthesis</keyword>
<dbReference type="UniPathway" id="UPA00344"/>
<dbReference type="InterPro" id="IPR036135">
    <property type="entry name" value="MoeA_linker/N_sf"/>
</dbReference>
<dbReference type="Gene3D" id="3.90.105.10">
    <property type="entry name" value="Molybdopterin biosynthesis moea protein, domain 2"/>
    <property type="match status" value="1"/>
</dbReference>
<comment type="cofactor">
    <cofactor evidence="1">
        <name>Mg(2+)</name>
        <dbReference type="ChEBI" id="CHEBI:18420"/>
    </cofactor>
</comment>
<dbReference type="EMBL" id="QNBC01000138">
    <property type="protein sequence ID" value="RKX64724.1"/>
    <property type="molecule type" value="Genomic_DNA"/>
</dbReference>
<feature type="domain" description="MoeA N-terminal and linker" evidence="2">
    <location>
        <begin position="11"/>
        <end position="165"/>
    </location>
</feature>
<sequence>MKRNKYLKTTTLDEALEKWRKLIDRFSNKNITGEKIDVDNAYFRTLSREIRAKRNIPSFSTSAVDGIAVRAEETMGARDVSPKILQLGKDFEYINTGFKLPGQYNAVIMIENTEKIDNSKVRIRSAISPRENVRMVGEDIHEGDIIFYQGEYLTPEHISVLVSAGIKTVSVKRKIRFAFIPTG</sequence>
<proteinExistence type="inferred from homology"/>
<keyword evidence="1" id="KW-0808">Transferase</keyword>
<comment type="pathway">
    <text evidence="1">Cofactor biosynthesis; molybdopterin biosynthesis.</text>
</comment>
<keyword evidence="1" id="KW-0479">Metal-binding</keyword>
<dbReference type="Gene3D" id="2.170.190.11">
    <property type="entry name" value="Molybdopterin biosynthesis moea protein, domain 3"/>
    <property type="match status" value="1"/>
</dbReference>
<dbReference type="GO" id="GO:0046872">
    <property type="term" value="F:metal ion binding"/>
    <property type="evidence" value="ECO:0007669"/>
    <property type="project" value="UniProtKB-UniRule"/>
</dbReference>
<dbReference type="Gene3D" id="3.40.980.10">
    <property type="entry name" value="MoaB/Mog-like domain"/>
    <property type="match status" value="1"/>
</dbReference>
<comment type="function">
    <text evidence="1">Catalyzes the insertion of molybdate into adenylated molybdopterin with the concomitant release of AMP.</text>
</comment>